<dbReference type="CDD" id="cd16393">
    <property type="entry name" value="SPO0J_N"/>
    <property type="match status" value="1"/>
</dbReference>
<gene>
    <name evidence="5" type="ORF">A2893_05150</name>
</gene>
<keyword evidence="3" id="KW-0238">DNA-binding</keyword>
<reference evidence="5 6" key="1">
    <citation type="journal article" date="2016" name="Nat. Commun.">
        <title>Thousands of microbial genomes shed light on interconnected biogeochemical processes in an aquifer system.</title>
        <authorList>
            <person name="Anantharaman K."/>
            <person name="Brown C.T."/>
            <person name="Hug L.A."/>
            <person name="Sharon I."/>
            <person name="Castelle C.J."/>
            <person name="Probst A.J."/>
            <person name="Thomas B.C."/>
            <person name="Singh A."/>
            <person name="Wilkins M.J."/>
            <person name="Karaoz U."/>
            <person name="Brodie E.L."/>
            <person name="Williams K.H."/>
            <person name="Hubbard S.S."/>
            <person name="Banfield J.F."/>
        </authorList>
    </citation>
    <scope>NUCLEOTIDE SEQUENCE [LARGE SCALE GENOMIC DNA]</scope>
</reference>
<dbReference type="Proteomes" id="UP000176725">
    <property type="component" value="Unassembled WGS sequence"/>
</dbReference>
<dbReference type="GO" id="GO:0005694">
    <property type="term" value="C:chromosome"/>
    <property type="evidence" value="ECO:0007669"/>
    <property type="project" value="TreeGrafter"/>
</dbReference>
<dbReference type="STRING" id="1802521.A2893_05150"/>
<dbReference type="InterPro" id="IPR004437">
    <property type="entry name" value="ParB/RepB/Spo0J"/>
</dbReference>
<evidence type="ECO:0000259" key="4">
    <source>
        <dbReference type="SMART" id="SM00470"/>
    </source>
</evidence>
<dbReference type="EMBL" id="MGHH01000007">
    <property type="protein sequence ID" value="OGM65014.1"/>
    <property type="molecule type" value="Genomic_DNA"/>
</dbReference>
<dbReference type="FunFam" id="1.10.10.2830:FF:000001">
    <property type="entry name" value="Chromosome partitioning protein ParB"/>
    <property type="match status" value="1"/>
</dbReference>
<dbReference type="SMART" id="SM00470">
    <property type="entry name" value="ParB"/>
    <property type="match status" value="1"/>
</dbReference>
<evidence type="ECO:0000313" key="5">
    <source>
        <dbReference type="EMBL" id="OGM65014.1"/>
    </source>
</evidence>
<keyword evidence="2" id="KW-0159">Chromosome partition</keyword>
<organism evidence="5 6">
    <name type="scientific">Candidatus Woesebacteria bacterium RIFCSPLOWO2_01_FULL_39_25</name>
    <dbReference type="NCBI Taxonomy" id="1802521"/>
    <lineage>
        <taxon>Bacteria</taxon>
        <taxon>Candidatus Woeseibacteriota</taxon>
    </lineage>
</organism>
<evidence type="ECO:0000256" key="2">
    <source>
        <dbReference type="ARBA" id="ARBA00022829"/>
    </source>
</evidence>
<dbReference type="PANTHER" id="PTHR33375:SF1">
    <property type="entry name" value="CHROMOSOME-PARTITIONING PROTEIN PARB-RELATED"/>
    <property type="match status" value="1"/>
</dbReference>
<dbReference type="SUPFAM" id="SSF109709">
    <property type="entry name" value="KorB DNA-binding domain-like"/>
    <property type="match status" value="1"/>
</dbReference>
<dbReference type="FunFam" id="3.90.1530.30:FF:000001">
    <property type="entry name" value="Chromosome partitioning protein ParB"/>
    <property type="match status" value="1"/>
</dbReference>
<name>A0A1F8BLS9_9BACT</name>
<proteinExistence type="inferred from homology"/>
<dbReference type="GO" id="GO:0007059">
    <property type="term" value="P:chromosome segregation"/>
    <property type="evidence" value="ECO:0007669"/>
    <property type="project" value="UniProtKB-KW"/>
</dbReference>
<dbReference type="Gene3D" id="3.90.1530.30">
    <property type="match status" value="1"/>
</dbReference>
<dbReference type="GO" id="GO:0003677">
    <property type="term" value="F:DNA binding"/>
    <property type="evidence" value="ECO:0007669"/>
    <property type="project" value="UniProtKB-KW"/>
</dbReference>
<dbReference type="InterPro" id="IPR003115">
    <property type="entry name" value="ParB_N"/>
</dbReference>
<dbReference type="AlphaFoldDB" id="A0A1F8BLS9"/>
<comment type="similarity">
    <text evidence="1">Belongs to the ParB family.</text>
</comment>
<evidence type="ECO:0000256" key="1">
    <source>
        <dbReference type="ARBA" id="ARBA00006295"/>
    </source>
</evidence>
<sequence>MAEEVIQIDVNELQANPLQPRGSITPESLVDLVDSIKEHGILEPLVVAKTPAGYQIIAGERRWRAAKLAGLTHVPAIIRETSPKGMLEMALVENVQRIDLNPLDRAKGFERLQTEFGLSTSEIATRIGKSVAYVSNSLRLLTLPDALKDGLLSGLISEGHARALAAIDDTNLMVEAYKIILRESGSVRRAEELARRMKAKSKQSMRRVGIRQDQLRVVSEEIDKMQEDMETALMPQNAEDGKTTSVKLVRSRRETRVTFIFKGGLEETEGRLQKIYNSLKRS</sequence>
<dbReference type="InterPro" id="IPR036086">
    <property type="entry name" value="ParB/Sulfiredoxin_sf"/>
</dbReference>
<dbReference type="NCBIfam" id="TIGR00180">
    <property type="entry name" value="parB_part"/>
    <property type="match status" value="1"/>
</dbReference>
<protein>
    <recommendedName>
        <fullName evidence="4">ParB-like N-terminal domain-containing protein</fullName>
    </recommendedName>
</protein>
<dbReference type="InterPro" id="IPR050336">
    <property type="entry name" value="Chromosome_partition/occlusion"/>
</dbReference>
<dbReference type="InterPro" id="IPR041468">
    <property type="entry name" value="HTH_ParB/Spo0J"/>
</dbReference>
<comment type="caution">
    <text evidence="5">The sequence shown here is derived from an EMBL/GenBank/DDBJ whole genome shotgun (WGS) entry which is preliminary data.</text>
</comment>
<evidence type="ECO:0000313" key="6">
    <source>
        <dbReference type="Proteomes" id="UP000176725"/>
    </source>
</evidence>
<dbReference type="Pfam" id="PF02195">
    <property type="entry name" value="ParB_N"/>
    <property type="match status" value="1"/>
</dbReference>
<dbReference type="SUPFAM" id="SSF110849">
    <property type="entry name" value="ParB/Sulfiredoxin"/>
    <property type="match status" value="1"/>
</dbReference>
<dbReference type="Pfam" id="PF17762">
    <property type="entry name" value="HTH_ParB"/>
    <property type="match status" value="1"/>
</dbReference>
<evidence type="ECO:0000256" key="3">
    <source>
        <dbReference type="ARBA" id="ARBA00023125"/>
    </source>
</evidence>
<dbReference type="Gene3D" id="1.10.10.2830">
    <property type="match status" value="1"/>
</dbReference>
<accession>A0A1F8BLS9</accession>
<feature type="domain" description="ParB-like N-terminal" evidence="4">
    <location>
        <begin position="6"/>
        <end position="95"/>
    </location>
</feature>
<dbReference type="PANTHER" id="PTHR33375">
    <property type="entry name" value="CHROMOSOME-PARTITIONING PROTEIN PARB-RELATED"/>
    <property type="match status" value="1"/>
</dbReference>